<dbReference type="InterPro" id="IPR013497">
    <property type="entry name" value="Topo_IA_cen"/>
</dbReference>
<protein>
    <recommendedName>
        <fullName evidence="5">Omega-protein</fullName>
    </recommendedName>
    <alternativeName>
        <fullName evidence="4">Relaxing enzyme</fullName>
    </alternativeName>
    <alternativeName>
        <fullName evidence="2">Swivelase</fullName>
    </alternativeName>
    <alternativeName>
        <fullName evidence="3">Untwisting enzyme</fullName>
    </alternativeName>
</protein>
<sequence>MRVFIAEKPSLAAAIFKGLGGDTHKEKKNGYYQHGQDIVTWCLGHLLALCDPEDYNAEHKQWALSALPMTTHYPPKMKPLKGKEQQLKVVLSLIKKATSIVHAGDPDPEGCLLVDEILTYANNTKPVQRVLIADLNDKPVKQALANLQPNENFQPLTQKALARAIADQSFGYNLTRAYTIKAREKGMDRVLNIGRVISTLIGIVNERTLANQGHKKSFYYELFGYFEFDGHIIKSKLIPGEEFETDDKGA</sequence>
<dbReference type="GO" id="GO:0006310">
    <property type="term" value="P:DNA recombination"/>
    <property type="evidence" value="ECO:0007669"/>
    <property type="project" value="TreeGrafter"/>
</dbReference>
<dbReference type="Gene3D" id="1.10.460.10">
    <property type="entry name" value="Topoisomerase I, domain 2"/>
    <property type="match status" value="1"/>
</dbReference>
<dbReference type="PROSITE" id="PS50880">
    <property type="entry name" value="TOPRIM"/>
    <property type="match status" value="1"/>
</dbReference>
<dbReference type="GO" id="GO:0003677">
    <property type="term" value="F:DNA binding"/>
    <property type="evidence" value="ECO:0007669"/>
    <property type="project" value="InterPro"/>
</dbReference>
<dbReference type="CDD" id="cd03362">
    <property type="entry name" value="TOPRIM_TopoIA_TopoIII"/>
    <property type="match status" value="1"/>
</dbReference>
<accession>A0A0B8PGN0</accession>
<gene>
    <name evidence="8" type="ORF">JCM19232_4961</name>
</gene>
<evidence type="ECO:0000256" key="4">
    <source>
        <dbReference type="ARBA" id="ARBA00032235"/>
    </source>
</evidence>
<proteinExistence type="predicted"/>
<dbReference type="GO" id="GO:0006265">
    <property type="term" value="P:DNA topological change"/>
    <property type="evidence" value="ECO:0007669"/>
    <property type="project" value="InterPro"/>
</dbReference>
<evidence type="ECO:0000259" key="6">
    <source>
        <dbReference type="PROSITE" id="PS50880"/>
    </source>
</evidence>
<evidence type="ECO:0000256" key="5">
    <source>
        <dbReference type="ARBA" id="ARBA00032877"/>
    </source>
</evidence>
<dbReference type="Proteomes" id="UP000031670">
    <property type="component" value="Unassembled WGS sequence"/>
</dbReference>
<evidence type="ECO:0000256" key="2">
    <source>
        <dbReference type="ARBA" id="ARBA00030003"/>
    </source>
</evidence>
<dbReference type="Gene3D" id="3.40.50.140">
    <property type="match status" value="1"/>
</dbReference>
<dbReference type="Pfam" id="PF01751">
    <property type="entry name" value="Toprim"/>
    <property type="match status" value="1"/>
</dbReference>
<dbReference type="AlphaFoldDB" id="A0A0B8PGN0"/>
<dbReference type="InterPro" id="IPR023405">
    <property type="entry name" value="Topo_IA_core_domain"/>
</dbReference>
<keyword evidence="1 8" id="KW-0413">Isomerase</keyword>
<dbReference type="GO" id="GO:0043597">
    <property type="term" value="C:cytoplasmic replication fork"/>
    <property type="evidence" value="ECO:0007669"/>
    <property type="project" value="TreeGrafter"/>
</dbReference>
<dbReference type="InterPro" id="IPR006171">
    <property type="entry name" value="TOPRIM_dom"/>
</dbReference>
<dbReference type="InterPro" id="IPR034144">
    <property type="entry name" value="TOPRIM_TopoIII"/>
</dbReference>
<dbReference type="SMART" id="SM00436">
    <property type="entry name" value="TOP1Bc"/>
    <property type="match status" value="1"/>
</dbReference>
<dbReference type="EMBL" id="BBSA01000020">
    <property type="protein sequence ID" value="GAM65461.1"/>
    <property type="molecule type" value="Genomic_DNA"/>
</dbReference>
<dbReference type="InterPro" id="IPR013824">
    <property type="entry name" value="Topo_IA_cen_sub1"/>
</dbReference>
<organism evidence="8 9">
    <name type="scientific">Vibrio ishigakensis</name>
    <dbReference type="NCBI Taxonomy" id="1481914"/>
    <lineage>
        <taxon>Bacteria</taxon>
        <taxon>Pseudomonadati</taxon>
        <taxon>Pseudomonadota</taxon>
        <taxon>Gammaproteobacteria</taxon>
        <taxon>Vibrionales</taxon>
        <taxon>Vibrionaceae</taxon>
        <taxon>Vibrio</taxon>
    </lineage>
</organism>
<dbReference type="PANTHER" id="PTHR11390:SF21">
    <property type="entry name" value="DNA TOPOISOMERASE 3-ALPHA"/>
    <property type="match status" value="1"/>
</dbReference>
<dbReference type="PROSITE" id="PS52039">
    <property type="entry name" value="TOPO_IA_2"/>
    <property type="match status" value="1"/>
</dbReference>
<dbReference type="InterPro" id="IPR000380">
    <property type="entry name" value="Topo_IA"/>
</dbReference>
<dbReference type="GO" id="GO:0003917">
    <property type="term" value="F:DNA topoisomerase type I (single strand cut, ATP-independent) activity"/>
    <property type="evidence" value="ECO:0007669"/>
    <property type="project" value="InterPro"/>
</dbReference>
<evidence type="ECO:0000259" key="7">
    <source>
        <dbReference type="PROSITE" id="PS52039"/>
    </source>
</evidence>
<name>A0A0B8PGN0_9VIBR</name>
<feature type="domain" description="Topo IA-type catalytic" evidence="7">
    <location>
        <begin position="153"/>
        <end position="250"/>
    </location>
</feature>
<reference evidence="8 9" key="2">
    <citation type="submission" date="2015-01" db="EMBL/GenBank/DDBJ databases">
        <authorList>
            <consortium name="NBRP consortium"/>
            <person name="Sawabe T."/>
            <person name="Meirelles P."/>
            <person name="Feng G."/>
            <person name="Sayaka M."/>
            <person name="Hattori M."/>
            <person name="Ohkuma M."/>
        </authorList>
    </citation>
    <scope>NUCLEOTIDE SEQUENCE [LARGE SCALE GENOMIC DNA]</scope>
    <source>
        <strain evidence="8 9">JCM19232</strain>
    </source>
</reference>
<evidence type="ECO:0000313" key="8">
    <source>
        <dbReference type="EMBL" id="GAM65461.1"/>
    </source>
</evidence>
<evidence type="ECO:0000313" key="9">
    <source>
        <dbReference type="Proteomes" id="UP000031670"/>
    </source>
</evidence>
<dbReference type="GO" id="GO:0006281">
    <property type="term" value="P:DNA repair"/>
    <property type="evidence" value="ECO:0007669"/>
    <property type="project" value="TreeGrafter"/>
</dbReference>
<evidence type="ECO:0000256" key="1">
    <source>
        <dbReference type="ARBA" id="ARBA00023235"/>
    </source>
</evidence>
<dbReference type="Gene3D" id="2.70.20.10">
    <property type="entry name" value="Topoisomerase I, domain 3"/>
    <property type="match status" value="1"/>
</dbReference>
<dbReference type="SUPFAM" id="SSF56712">
    <property type="entry name" value="Prokaryotic type I DNA topoisomerase"/>
    <property type="match status" value="1"/>
</dbReference>
<evidence type="ECO:0000256" key="3">
    <source>
        <dbReference type="ARBA" id="ARBA00031985"/>
    </source>
</evidence>
<dbReference type="InterPro" id="IPR013825">
    <property type="entry name" value="Topo_IA_cen_sub2"/>
</dbReference>
<dbReference type="InterPro" id="IPR003601">
    <property type="entry name" value="Topo_IA_2"/>
</dbReference>
<dbReference type="Pfam" id="PF01131">
    <property type="entry name" value="Topoisom_bac"/>
    <property type="match status" value="1"/>
</dbReference>
<dbReference type="PANTHER" id="PTHR11390">
    <property type="entry name" value="PROKARYOTIC DNA TOPOISOMERASE"/>
    <property type="match status" value="1"/>
</dbReference>
<comment type="caution">
    <text evidence="8">The sequence shown here is derived from an EMBL/GenBank/DDBJ whole genome shotgun (WGS) entry which is preliminary data.</text>
</comment>
<reference evidence="8 9" key="1">
    <citation type="submission" date="2015-01" db="EMBL/GenBank/DDBJ databases">
        <title>Vibrio sp. C5 JCM 19232 whole genome shotgun sequence.</title>
        <authorList>
            <person name="Sawabe T."/>
            <person name="Meirelles P."/>
            <person name="Feng G."/>
            <person name="Sayaka M."/>
            <person name="Hattori M."/>
            <person name="Ohkuma M."/>
        </authorList>
    </citation>
    <scope>NUCLEOTIDE SEQUENCE [LARGE SCALE GENOMIC DNA]</scope>
    <source>
        <strain evidence="8 9">JCM19232</strain>
    </source>
</reference>
<feature type="domain" description="Toprim" evidence="6">
    <location>
        <begin position="1"/>
        <end position="136"/>
    </location>
</feature>
<dbReference type="SMART" id="SM00493">
    <property type="entry name" value="TOPRIM"/>
    <property type="match status" value="1"/>
</dbReference>